<proteinExistence type="predicted"/>
<feature type="compositionally biased region" description="Basic and acidic residues" evidence="1">
    <location>
        <begin position="9"/>
        <end position="25"/>
    </location>
</feature>
<dbReference type="InterPro" id="IPR008991">
    <property type="entry name" value="Translation_prot_SH3-like_sf"/>
</dbReference>
<gene>
    <name evidence="2" type="ORF">HD556DRAFT_1307185</name>
</gene>
<accession>A0A9P7ASW5</accession>
<protein>
    <submittedName>
        <fullName evidence="2">Uncharacterized protein</fullName>
    </submittedName>
</protein>
<dbReference type="RefSeq" id="XP_041161611.1">
    <property type="nucleotide sequence ID" value="XM_041300002.1"/>
</dbReference>
<feature type="region of interest" description="Disordered" evidence="1">
    <location>
        <begin position="127"/>
        <end position="169"/>
    </location>
</feature>
<keyword evidence="3" id="KW-1185">Reference proteome</keyword>
<comment type="caution">
    <text evidence="2">The sequence shown here is derived from an EMBL/GenBank/DDBJ whole genome shotgun (WGS) entry which is preliminary data.</text>
</comment>
<dbReference type="Proteomes" id="UP000719766">
    <property type="component" value="Unassembled WGS sequence"/>
</dbReference>
<feature type="region of interest" description="Disordered" evidence="1">
    <location>
        <begin position="675"/>
        <end position="709"/>
    </location>
</feature>
<evidence type="ECO:0000313" key="3">
    <source>
        <dbReference type="Proteomes" id="UP000719766"/>
    </source>
</evidence>
<dbReference type="OrthoDB" id="28901at2759"/>
<feature type="region of interest" description="Disordered" evidence="1">
    <location>
        <begin position="1"/>
        <end position="30"/>
    </location>
</feature>
<organism evidence="2 3">
    <name type="scientific">Suillus plorans</name>
    <dbReference type="NCBI Taxonomy" id="116603"/>
    <lineage>
        <taxon>Eukaryota</taxon>
        <taxon>Fungi</taxon>
        <taxon>Dikarya</taxon>
        <taxon>Basidiomycota</taxon>
        <taxon>Agaricomycotina</taxon>
        <taxon>Agaricomycetes</taxon>
        <taxon>Agaricomycetidae</taxon>
        <taxon>Boletales</taxon>
        <taxon>Suillineae</taxon>
        <taxon>Suillaceae</taxon>
        <taxon>Suillus</taxon>
    </lineage>
</organism>
<dbReference type="EMBL" id="JABBWE010000020">
    <property type="protein sequence ID" value="KAG1795958.1"/>
    <property type="molecule type" value="Genomic_DNA"/>
</dbReference>
<sequence length="746" mass="83594">MSKCTASESHGDEPIPKHVRNHEGMRAPSPLADHGTWRILEQYLTTDMTYPQMEVAITLHLGDRYNADDWKDACDVLFSSDGNDNLTLANLLALKARHVPQCASGPSTIVTQCKNFATSMSAPKAASRLKNAHPKNPFIDDEASDNEEEDEEEEEEEEENFQLEGDDGSSMGLLNVACLPATLLAKDKYKGDVPNTYPRAASSSCTIKCRMYLLHFHRSATQCVAEHLRSKGFVVTISSWIPSQIYAISDSPRTIAISLDLFSSSVKDYICILEEEQAAIGRSHFTLPNPGWVKITQGKYKGDIGYVFDSKQSNEFVTVLIPPCDFPYDMPKRFVALLDRARLLNNETVFDILQDDRVVGWSYKRERYYMGLLSKNFRHSARPITGEIHLEMGMVISTDHASGSACLEFTLDGHQQELEFQLQDIKPVFWVGDMVQVVAGAYTGLEGYIIKKSEDLFHVCQEATNEELPTQPDFDPLPKLKSLQISNDIEVCAGEYMGQCGIVMWFSMGETTLWFWARGVIQDQLINIPTAFVQHIHPFKTLQFTKERGYDVRPGDVVIVACGPEFQTKGVMQTMDFPNVDVPIGFVMKVSNLNMDLFRDVIGKEVFIIGGAWKGYQATLYQLGQETCSIAVHGQACTTVKHEDIATRYGMRLNGSILEGLDMISFCDMQRKSHLTPQCQSKTPPPDPVVPSSFSMDPSSSKWSTWSSYNNCDPTDNLSDVKAYNPWVANNAEDIEDAIADRKEKQ</sequence>
<name>A0A9P7ASW5_9AGAM</name>
<evidence type="ECO:0000313" key="2">
    <source>
        <dbReference type="EMBL" id="KAG1795958.1"/>
    </source>
</evidence>
<feature type="compositionally biased region" description="Acidic residues" evidence="1">
    <location>
        <begin position="139"/>
        <end position="167"/>
    </location>
</feature>
<dbReference type="AlphaFoldDB" id="A0A9P7ASW5"/>
<feature type="compositionally biased region" description="Low complexity" evidence="1">
    <location>
        <begin position="690"/>
        <end position="708"/>
    </location>
</feature>
<dbReference type="SUPFAM" id="SSF50104">
    <property type="entry name" value="Translation proteins SH3-like domain"/>
    <property type="match status" value="1"/>
</dbReference>
<evidence type="ECO:0000256" key="1">
    <source>
        <dbReference type="SAM" id="MobiDB-lite"/>
    </source>
</evidence>
<dbReference type="GeneID" id="64593766"/>
<reference evidence="2" key="1">
    <citation type="journal article" date="2020" name="New Phytol.">
        <title>Comparative genomics reveals dynamic genome evolution in host specialist ectomycorrhizal fungi.</title>
        <authorList>
            <person name="Lofgren L.A."/>
            <person name="Nguyen N.H."/>
            <person name="Vilgalys R."/>
            <person name="Ruytinx J."/>
            <person name="Liao H.L."/>
            <person name="Branco S."/>
            <person name="Kuo A."/>
            <person name="LaButti K."/>
            <person name="Lipzen A."/>
            <person name="Andreopoulos W."/>
            <person name="Pangilinan J."/>
            <person name="Riley R."/>
            <person name="Hundley H."/>
            <person name="Na H."/>
            <person name="Barry K."/>
            <person name="Grigoriev I.V."/>
            <person name="Stajich J.E."/>
            <person name="Kennedy P.G."/>
        </authorList>
    </citation>
    <scope>NUCLEOTIDE SEQUENCE</scope>
    <source>
        <strain evidence="2">S12</strain>
    </source>
</reference>